<dbReference type="EMBL" id="CP012673">
    <property type="protein sequence ID" value="AUX44975.1"/>
    <property type="molecule type" value="Genomic_DNA"/>
</dbReference>
<feature type="compositionally biased region" description="Polar residues" evidence="1">
    <location>
        <begin position="69"/>
        <end position="82"/>
    </location>
</feature>
<evidence type="ECO:0000256" key="1">
    <source>
        <dbReference type="SAM" id="MobiDB-lite"/>
    </source>
</evidence>
<reference evidence="2 3" key="1">
    <citation type="submission" date="2015-09" db="EMBL/GenBank/DDBJ databases">
        <title>Sorangium comparison.</title>
        <authorList>
            <person name="Zaburannyi N."/>
            <person name="Bunk B."/>
            <person name="Overmann J."/>
            <person name="Mueller R."/>
        </authorList>
    </citation>
    <scope>NUCLEOTIDE SEQUENCE [LARGE SCALE GENOMIC DNA]</scope>
    <source>
        <strain evidence="2 3">So ce26</strain>
    </source>
</reference>
<feature type="region of interest" description="Disordered" evidence="1">
    <location>
        <begin position="52"/>
        <end position="94"/>
    </location>
</feature>
<dbReference type="Proteomes" id="UP000238348">
    <property type="component" value="Chromosome"/>
</dbReference>
<protein>
    <submittedName>
        <fullName evidence="2">Uncharacterized protein</fullName>
    </submittedName>
</protein>
<evidence type="ECO:0000313" key="3">
    <source>
        <dbReference type="Proteomes" id="UP000238348"/>
    </source>
</evidence>
<feature type="compositionally biased region" description="Low complexity" evidence="1">
    <location>
        <begin position="83"/>
        <end position="94"/>
    </location>
</feature>
<organism evidence="2 3">
    <name type="scientific">Sorangium cellulosum</name>
    <name type="common">Polyangium cellulosum</name>
    <dbReference type="NCBI Taxonomy" id="56"/>
    <lineage>
        <taxon>Bacteria</taxon>
        <taxon>Pseudomonadati</taxon>
        <taxon>Myxococcota</taxon>
        <taxon>Polyangia</taxon>
        <taxon>Polyangiales</taxon>
        <taxon>Polyangiaceae</taxon>
        <taxon>Sorangium</taxon>
    </lineage>
</organism>
<proteinExistence type="predicted"/>
<gene>
    <name evidence="2" type="ORF">SOCE26_064450</name>
</gene>
<sequence length="122" mass="13342">MTRAVRLYELIDRTGLCDQAGLPRLKRLGLPRRSTKRKASYRIAVPCWLSDVSSPSAREESAPSTSPANSTVPATSASDPSTGSANSSWCGWSGSWRRPTPRMALRHLVGDSSSRLPERARM</sequence>
<name>A0A2L0F0A4_SORCE</name>
<dbReference type="AlphaFoldDB" id="A0A2L0F0A4"/>
<evidence type="ECO:0000313" key="2">
    <source>
        <dbReference type="EMBL" id="AUX44975.1"/>
    </source>
</evidence>
<accession>A0A2L0F0A4</accession>